<gene>
    <name evidence="8" type="primary">LOC111110555</name>
</gene>
<dbReference type="RefSeq" id="XP_022302812.1">
    <property type="nucleotide sequence ID" value="XM_022447104.1"/>
</dbReference>
<dbReference type="AlphaFoldDB" id="A0A8B8BHG5"/>
<dbReference type="PANTHER" id="PTHR25462">
    <property type="entry name" value="BONUS, ISOFORM C-RELATED"/>
    <property type="match status" value="1"/>
</dbReference>
<accession>A0A8B8BHG5</accession>
<dbReference type="Gene3D" id="3.30.40.10">
    <property type="entry name" value="Zinc/RING finger domain, C3HC4 (zinc finger)"/>
    <property type="match status" value="1"/>
</dbReference>
<dbReference type="Pfam" id="PF13445">
    <property type="entry name" value="zf-RING_UBOX"/>
    <property type="match status" value="1"/>
</dbReference>
<evidence type="ECO:0000256" key="5">
    <source>
        <dbReference type="SAM" id="Phobius"/>
    </source>
</evidence>
<evidence type="ECO:0000259" key="6">
    <source>
        <dbReference type="PROSITE" id="PS50089"/>
    </source>
</evidence>
<keyword evidence="7" id="KW-1185">Reference proteome</keyword>
<dbReference type="OrthoDB" id="111250at2759"/>
<evidence type="ECO:0000256" key="2">
    <source>
        <dbReference type="ARBA" id="ARBA00022771"/>
    </source>
</evidence>
<organism evidence="7 8">
    <name type="scientific">Crassostrea virginica</name>
    <name type="common">Eastern oyster</name>
    <dbReference type="NCBI Taxonomy" id="6565"/>
    <lineage>
        <taxon>Eukaryota</taxon>
        <taxon>Metazoa</taxon>
        <taxon>Spiralia</taxon>
        <taxon>Lophotrochozoa</taxon>
        <taxon>Mollusca</taxon>
        <taxon>Bivalvia</taxon>
        <taxon>Autobranchia</taxon>
        <taxon>Pteriomorphia</taxon>
        <taxon>Ostreida</taxon>
        <taxon>Ostreoidea</taxon>
        <taxon>Ostreidae</taxon>
        <taxon>Crassostrea</taxon>
    </lineage>
</organism>
<evidence type="ECO:0000313" key="7">
    <source>
        <dbReference type="Proteomes" id="UP000694844"/>
    </source>
</evidence>
<dbReference type="PANTHER" id="PTHR25462:SF296">
    <property type="entry name" value="MEIOTIC P26, ISOFORM F"/>
    <property type="match status" value="1"/>
</dbReference>
<sequence length="393" mass="46431">MPKANVYNLISEIEDMCECSICCDKYNDNRRIPRVLPCQHTFCTNCLSKQCRRQRLKCPLCNQEHYIKNGKVDTLPKDYTRNDLNGLLEKYFGHLCKECQNYYYVQYFCKTCDVQMCHFCYGQRKVERCRTHEIEKRNIPSTSQTLLTNTVNSCIFDNICYLTDHEMNELKYFCCEQSCCIPVCANCVIDSHKGHTFKTVVDEYNERRKQLLGYCRATRNKITSAKNLLMTIQKNYYIVHVRIRFWREFVYLKDFKRQPNKAAIERYQSYLRMLDEREERVKLFIKKSTECRVISEEALSRESMIAFLSKEKTLSEKMRPFSQSDVDVPLSPMPTDFEFELQTPPLGLAETMMLLSENRQKPTKNIPCPFKKILLLWALLVSSCVLLSLFTSN</sequence>
<dbReference type="GO" id="GO:0008270">
    <property type="term" value="F:zinc ion binding"/>
    <property type="evidence" value="ECO:0007669"/>
    <property type="project" value="UniProtKB-KW"/>
</dbReference>
<dbReference type="InterPro" id="IPR027370">
    <property type="entry name" value="Znf-RING_euk"/>
</dbReference>
<proteinExistence type="predicted"/>
<feature type="domain" description="RING-type" evidence="6">
    <location>
        <begin position="19"/>
        <end position="62"/>
    </location>
</feature>
<keyword evidence="5" id="KW-0812">Transmembrane</keyword>
<protein>
    <submittedName>
        <fullName evidence="8">Tripartite motif-containing protein 45-like</fullName>
    </submittedName>
</protein>
<dbReference type="Gene3D" id="3.30.160.60">
    <property type="entry name" value="Classic Zinc Finger"/>
    <property type="match status" value="1"/>
</dbReference>
<dbReference type="SUPFAM" id="SSF57850">
    <property type="entry name" value="RING/U-box"/>
    <property type="match status" value="1"/>
</dbReference>
<dbReference type="GeneID" id="111110555"/>
<feature type="transmembrane region" description="Helical" evidence="5">
    <location>
        <begin position="373"/>
        <end position="391"/>
    </location>
</feature>
<dbReference type="InterPro" id="IPR001841">
    <property type="entry name" value="Znf_RING"/>
</dbReference>
<evidence type="ECO:0000256" key="3">
    <source>
        <dbReference type="ARBA" id="ARBA00022833"/>
    </source>
</evidence>
<evidence type="ECO:0000256" key="4">
    <source>
        <dbReference type="PROSITE-ProRule" id="PRU00175"/>
    </source>
</evidence>
<reference evidence="8" key="1">
    <citation type="submission" date="2025-08" db="UniProtKB">
        <authorList>
            <consortium name="RefSeq"/>
        </authorList>
    </citation>
    <scope>IDENTIFICATION</scope>
    <source>
        <tissue evidence="8">Whole sample</tissue>
    </source>
</reference>
<keyword evidence="3" id="KW-0862">Zinc</keyword>
<keyword evidence="2 4" id="KW-0863">Zinc-finger</keyword>
<dbReference type="InterPro" id="IPR013083">
    <property type="entry name" value="Znf_RING/FYVE/PHD"/>
</dbReference>
<keyword evidence="5" id="KW-1133">Transmembrane helix</keyword>
<dbReference type="InterPro" id="IPR017907">
    <property type="entry name" value="Znf_RING_CS"/>
</dbReference>
<keyword evidence="1" id="KW-0479">Metal-binding</keyword>
<keyword evidence="5" id="KW-0472">Membrane</keyword>
<dbReference type="PROSITE" id="PS00518">
    <property type="entry name" value="ZF_RING_1"/>
    <property type="match status" value="1"/>
</dbReference>
<dbReference type="KEGG" id="cvn:111110555"/>
<dbReference type="Proteomes" id="UP000694844">
    <property type="component" value="Chromosome 8"/>
</dbReference>
<name>A0A8B8BHG5_CRAVI</name>
<dbReference type="SMART" id="SM00184">
    <property type="entry name" value="RING"/>
    <property type="match status" value="1"/>
</dbReference>
<evidence type="ECO:0000256" key="1">
    <source>
        <dbReference type="ARBA" id="ARBA00022723"/>
    </source>
</evidence>
<dbReference type="PROSITE" id="PS50089">
    <property type="entry name" value="ZF_RING_2"/>
    <property type="match status" value="1"/>
</dbReference>
<evidence type="ECO:0000313" key="8">
    <source>
        <dbReference type="RefSeq" id="XP_022302812.1"/>
    </source>
</evidence>
<dbReference type="InterPro" id="IPR047153">
    <property type="entry name" value="TRIM45/56/19-like"/>
</dbReference>
<dbReference type="SUPFAM" id="SSF57845">
    <property type="entry name" value="B-box zinc-binding domain"/>
    <property type="match status" value="1"/>
</dbReference>